<protein>
    <recommendedName>
        <fullName evidence="3">DUF721 domain-containing protein</fullName>
    </recommendedName>
</protein>
<gene>
    <name evidence="1" type="ORF">KAK06_00305</name>
</gene>
<accession>A0A940YDR8</accession>
<keyword evidence="2" id="KW-1185">Reference proteome</keyword>
<dbReference type="Proteomes" id="UP000678374">
    <property type="component" value="Unassembled WGS sequence"/>
</dbReference>
<sequence length="106" mass="11607">MNLPGKHQPHTRPIAEALDANQALGRLLERLRESQRRHALILPALAPALRPWVQPGPLDDEGWTLLVPNAAVAAKMRHALPHLEAVLAEAGCPPLPLRIKVRSGRP</sequence>
<dbReference type="RefSeq" id="WP_210799689.1">
    <property type="nucleotide sequence ID" value="NZ_JAGQDE010000001.1"/>
</dbReference>
<comment type="caution">
    <text evidence="1">The sequence shown here is derived from an EMBL/GenBank/DDBJ whole genome shotgun (WGS) entry which is preliminary data.</text>
</comment>
<proteinExistence type="predicted"/>
<evidence type="ECO:0000313" key="2">
    <source>
        <dbReference type="Proteomes" id="UP000678374"/>
    </source>
</evidence>
<dbReference type="EMBL" id="JAGQDE010000001">
    <property type="protein sequence ID" value="MBQ0957384.1"/>
    <property type="molecule type" value="Genomic_DNA"/>
</dbReference>
<evidence type="ECO:0000313" key="1">
    <source>
        <dbReference type="EMBL" id="MBQ0957384.1"/>
    </source>
</evidence>
<evidence type="ECO:0008006" key="3">
    <source>
        <dbReference type="Google" id="ProtNLM"/>
    </source>
</evidence>
<reference evidence="1" key="1">
    <citation type="submission" date="2021-04" db="EMBL/GenBank/DDBJ databases">
        <title>The genome sequence of Ideonella sp. 4Y11.</title>
        <authorList>
            <person name="Liu Y."/>
        </authorList>
    </citation>
    <scope>NUCLEOTIDE SEQUENCE</scope>
    <source>
        <strain evidence="1">4Y11</strain>
    </source>
</reference>
<organism evidence="1 2">
    <name type="scientific">Ideonella aquatica</name>
    <dbReference type="NCBI Taxonomy" id="2824119"/>
    <lineage>
        <taxon>Bacteria</taxon>
        <taxon>Pseudomonadati</taxon>
        <taxon>Pseudomonadota</taxon>
        <taxon>Betaproteobacteria</taxon>
        <taxon>Burkholderiales</taxon>
        <taxon>Sphaerotilaceae</taxon>
        <taxon>Ideonella</taxon>
    </lineage>
</organism>
<name>A0A940YDR8_9BURK</name>
<dbReference type="AlphaFoldDB" id="A0A940YDR8"/>